<dbReference type="HOGENOM" id="CLU_3221108_0_0_4"/>
<gene>
    <name evidence="1" type="ordered locus">RSPO_c01545</name>
</gene>
<dbReference type="EMBL" id="CP002819">
    <property type="protein sequence ID" value="AEG68845.1"/>
    <property type="molecule type" value="Genomic_DNA"/>
</dbReference>
<dbReference type="Proteomes" id="UP000007953">
    <property type="component" value="Chromosome"/>
</dbReference>
<reference evidence="1 2" key="1">
    <citation type="journal article" date="2011" name="J. Bacteriol.">
        <title>Complete genome sequence of the plant pathogen Ralstonia solanacearum strain Po82.</title>
        <authorList>
            <person name="Xu J."/>
            <person name="Zheng H.J."/>
            <person name="Liu L."/>
            <person name="Pan Z.C."/>
            <person name="Prior P."/>
            <person name="Tang B."/>
            <person name="Xu J.S."/>
            <person name="Zhang H."/>
            <person name="Tian Q."/>
            <person name="Zhang L.Q."/>
            <person name="Feng J."/>
        </authorList>
    </citation>
    <scope>NUCLEOTIDE SEQUENCE [LARGE SCALE GENOMIC DNA]</scope>
    <source>
        <strain evidence="1 2">Po82</strain>
    </source>
</reference>
<evidence type="ECO:0000313" key="2">
    <source>
        <dbReference type="Proteomes" id="UP000007953"/>
    </source>
</evidence>
<protein>
    <submittedName>
        <fullName evidence="1">Uncharacterized protein</fullName>
    </submittedName>
</protein>
<proteinExistence type="predicted"/>
<evidence type="ECO:0000313" key="1">
    <source>
        <dbReference type="EMBL" id="AEG68845.1"/>
    </source>
</evidence>
<sequence length="44" mass="4709">MVSVGYGCPGWTIYSYSDGSVQRVWDPDNPDNVLVQGGACSDRG</sequence>
<dbReference type="KEGG" id="rsn:RSPO_c01545"/>
<dbReference type="AlphaFoldDB" id="F6G0K0"/>
<organism evidence="1 2">
    <name type="scientific">Ralstonia solanacearum (strain Po82)</name>
    <dbReference type="NCBI Taxonomy" id="1031711"/>
    <lineage>
        <taxon>Bacteria</taxon>
        <taxon>Pseudomonadati</taxon>
        <taxon>Pseudomonadota</taxon>
        <taxon>Betaproteobacteria</taxon>
        <taxon>Burkholderiales</taxon>
        <taxon>Burkholderiaceae</taxon>
        <taxon>Ralstonia</taxon>
        <taxon>Ralstonia solanacearum species complex</taxon>
    </lineage>
</organism>
<name>F6G0K0_RALS8</name>
<accession>F6G0K0</accession>